<evidence type="ECO:0000259" key="2">
    <source>
        <dbReference type="Pfam" id="PF06985"/>
    </source>
</evidence>
<dbReference type="PANTHER" id="PTHR33112">
    <property type="entry name" value="DOMAIN PROTEIN, PUTATIVE-RELATED"/>
    <property type="match status" value="1"/>
</dbReference>
<evidence type="ECO:0000256" key="1">
    <source>
        <dbReference type="SAM" id="MobiDB-lite"/>
    </source>
</evidence>
<gene>
    <name evidence="3" type="ORF">CLO192961_LOCUS194112</name>
</gene>
<feature type="region of interest" description="Disordered" evidence="1">
    <location>
        <begin position="18"/>
        <end position="41"/>
    </location>
</feature>
<sequence length="821" mass="93659">MAEETELEEQLTKKLALQYEQNTNKEPNNNEGDILEPSEADGGWLTESEVDDISTDDEALITTLPPRLPLLPVPNHVSRPGDELCRDCTLLRLKRDRFIVWPKDPDFGGYVQPDKGLIELGQVKDMRERKNCPFCRLVLLALGGDRVPDVGDDGLPVKAQLCWTTDGTRDRNQPWVAHNEVRVLRIYGRTGSGGYLGIEQMNLFPDISLLVNDVPTNAPPKTKRFLPRPIQPDRIDFRLVQRWLSICEVNHCRVCGNASDTKQLGWTDPSGDIPDLRFIDLEDRCVVRASGNPRYAALSYVWGREPFFCLTTKTLAALEKPGAFDTDAIWSQIPATIQDAMTVARNIGVRYLWVDSLCICQDQFDVHNMTDEESTILKNKMESIRLMDYVYGAAYVVICAAESQNAFAGIRGVRPGTRGFRQPIEQIAPDFRLAYRHKSQDGSDSLPYYSRGWTYQERHFATRLLSFSNGQMSLRCKSDISFNEHTWEEETVISSKRPPSFAGEGNDIGDIVEGPIQNYSGLQLTKSSDVYNAFAGVARQIRRQLECDMCHGLPVKYFDWLLLWEPLKHEQTRRDGAPSWSWSGWHGGVFPRMWDWYTRDMRAIRKALRRRTWIIWYHRHDHDNSECTLVHEHGRTAPGVVRNFYGERLRKRFPFDCSQTEPTSRTLAPTAAGTVGPPEYFADVISSRPYSGFLQFWTVWAMFEIAETKTPWPGKGGPPPGKQMGIFGKSGDELGIIMVPTAWLKENPTPCKREFLLLCEARDVRAEDKDMDTDDHEWRYRVMLLEPKEGYYERVTIGSIGRGDEADSFGDGPCWKEFILG</sequence>
<accession>A0ABY6U8X9</accession>
<evidence type="ECO:0000313" key="4">
    <source>
        <dbReference type="Proteomes" id="UP000766486"/>
    </source>
</evidence>
<organism evidence="3 4">
    <name type="scientific">Bionectria ochroleuca</name>
    <name type="common">Gliocladium roseum</name>
    <dbReference type="NCBI Taxonomy" id="29856"/>
    <lineage>
        <taxon>Eukaryota</taxon>
        <taxon>Fungi</taxon>
        <taxon>Dikarya</taxon>
        <taxon>Ascomycota</taxon>
        <taxon>Pezizomycotina</taxon>
        <taxon>Sordariomycetes</taxon>
        <taxon>Hypocreomycetidae</taxon>
        <taxon>Hypocreales</taxon>
        <taxon>Bionectriaceae</taxon>
        <taxon>Clonostachys</taxon>
    </lineage>
</organism>
<evidence type="ECO:0000313" key="3">
    <source>
        <dbReference type="EMBL" id="VUC26761.1"/>
    </source>
</evidence>
<feature type="domain" description="Heterokaryon incompatibility" evidence="2">
    <location>
        <begin position="295"/>
        <end position="457"/>
    </location>
</feature>
<name>A0ABY6U8X9_BIOOC</name>
<dbReference type="PANTHER" id="PTHR33112:SF12">
    <property type="entry name" value="HETEROKARYON INCOMPATIBILITY DOMAIN-CONTAINING PROTEIN"/>
    <property type="match status" value="1"/>
</dbReference>
<dbReference type="Pfam" id="PF06985">
    <property type="entry name" value="HET"/>
    <property type="match status" value="1"/>
</dbReference>
<dbReference type="EMBL" id="CABFNS010000755">
    <property type="protein sequence ID" value="VUC26761.1"/>
    <property type="molecule type" value="Genomic_DNA"/>
</dbReference>
<comment type="caution">
    <text evidence="3">The sequence shown here is derived from an EMBL/GenBank/DDBJ whole genome shotgun (WGS) entry which is preliminary data.</text>
</comment>
<keyword evidence="4" id="KW-1185">Reference proteome</keyword>
<dbReference type="Proteomes" id="UP000766486">
    <property type="component" value="Unassembled WGS sequence"/>
</dbReference>
<dbReference type="InterPro" id="IPR010730">
    <property type="entry name" value="HET"/>
</dbReference>
<feature type="compositionally biased region" description="Polar residues" evidence="1">
    <location>
        <begin position="19"/>
        <end position="31"/>
    </location>
</feature>
<proteinExistence type="predicted"/>
<protein>
    <recommendedName>
        <fullName evidence="2">Heterokaryon incompatibility domain-containing protein</fullName>
    </recommendedName>
</protein>
<reference evidence="3 4" key="1">
    <citation type="submission" date="2019-06" db="EMBL/GenBank/DDBJ databases">
        <authorList>
            <person name="Broberg M."/>
        </authorList>
    </citation>
    <scope>NUCLEOTIDE SEQUENCE [LARGE SCALE GENOMIC DNA]</scope>
</reference>